<proteinExistence type="inferred from homology"/>
<organism evidence="4 5">
    <name type="scientific">Caballeronia insecticola</name>
    <dbReference type="NCBI Taxonomy" id="758793"/>
    <lineage>
        <taxon>Bacteria</taxon>
        <taxon>Pseudomonadati</taxon>
        <taxon>Pseudomonadota</taxon>
        <taxon>Betaproteobacteria</taxon>
        <taxon>Burkholderiales</taxon>
        <taxon>Burkholderiaceae</taxon>
        <taxon>Caballeronia</taxon>
    </lineage>
</organism>
<evidence type="ECO:0000256" key="1">
    <source>
        <dbReference type="ARBA" id="ARBA00010013"/>
    </source>
</evidence>
<feature type="chain" id="PRO_5004372230" evidence="3">
    <location>
        <begin position="41"/>
        <end position="198"/>
    </location>
</feature>
<dbReference type="KEGG" id="buo:BRPE64_ACDS10340"/>
<dbReference type="STRING" id="758793.BRPE64_ACDS10340"/>
<dbReference type="PIRSF" id="PIRSF017018">
    <property type="entry name" value="Tp34"/>
    <property type="match status" value="1"/>
</dbReference>
<keyword evidence="2 3" id="KW-0732">Signal</keyword>
<dbReference type="Pfam" id="PF10634">
    <property type="entry name" value="Iron_transport"/>
    <property type="match status" value="1"/>
</dbReference>
<keyword evidence="5" id="KW-1185">Reference proteome</keyword>
<dbReference type="HOGENOM" id="CLU_100963_1_0_4"/>
<evidence type="ECO:0000256" key="3">
    <source>
        <dbReference type="SAM" id="SignalP"/>
    </source>
</evidence>
<dbReference type="InterPro" id="IPR018470">
    <property type="entry name" value="Metal-bd_Tp34-typ"/>
</dbReference>
<dbReference type="EMBL" id="AP013058">
    <property type="protein sequence ID" value="BAN22788.1"/>
    <property type="molecule type" value="Genomic_DNA"/>
</dbReference>
<dbReference type="Proteomes" id="UP000013966">
    <property type="component" value="Chromosome 1"/>
</dbReference>
<gene>
    <name evidence="4" type="ORF">BRPE64_ACDS10340</name>
</gene>
<comment type="similarity">
    <text evidence="1">Belongs to the UPF0423 family.</text>
</comment>
<dbReference type="InterPro" id="IPR038482">
    <property type="entry name" value="Tp34-type_sf"/>
</dbReference>
<evidence type="ECO:0000256" key="2">
    <source>
        <dbReference type="ARBA" id="ARBA00022729"/>
    </source>
</evidence>
<evidence type="ECO:0000313" key="5">
    <source>
        <dbReference type="Proteomes" id="UP000013966"/>
    </source>
</evidence>
<dbReference type="AlphaFoldDB" id="R4WG44"/>
<accession>R4WG44</accession>
<evidence type="ECO:0000313" key="4">
    <source>
        <dbReference type="EMBL" id="BAN22788.1"/>
    </source>
</evidence>
<protein>
    <submittedName>
        <fullName evidence="4">Antigen putative</fullName>
    </submittedName>
</protein>
<reference evidence="4 5" key="1">
    <citation type="journal article" date="2013" name="Genome Announc.">
        <title>Complete Genome Sequence of Burkholderia sp. Strain RPE64, Bacterial Symbiont of the Bean Bug Riptortus pedestris.</title>
        <authorList>
            <person name="Shibata T.F."/>
            <person name="Maeda T."/>
            <person name="Nikoh N."/>
            <person name="Yamaguchi K."/>
            <person name="Oshima K."/>
            <person name="Hattori M."/>
            <person name="Nishiyama T."/>
            <person name="Hasebe M."/>
            <person name="Fukatsu T."/>
            <person name="Kikuchi Y."/>
            <person name="Shigenobu S."/>
        </authorList>
    </citation>
    <scope>NUCLEOTIDE SEQUENCE [LARGE SCALE GENOMIC DNA]</scope>
</reference>
<name>R4WG44_9BURK</name>
<feature type="signal peptide" evidence="3">
    <location>
        <begin position="1"/>
        <end position="40"/>
    </location>
</feature>
<sequence length="198" mass="21460">MARLAYRAPVDNKKEFLMGSTLMRGLVAAAGLTAMMAASAAEYPIGKQHIEGGMETGAVYLQPITMSPEGMMRKASDSDIHLEADIHAVKNNPTGFAEGDWMPYLNVTYELTKVGSTQSVKGDLMAMVASDGPHYGDNVKLFGPGKYHLKLHISPPTETGHMAFGRHTDKETGVGPWFKPFTIEYDFPFAGIGKKGGY</sequence>
<reference evidence="4 5" key="2">
    <citation type="journal article" date="2018" name="Int. J. Syst. Evol. Microbiol.">
        <title>Burkholderia insecticola sp. nov., a gut symbiotic bacterium of the bean bug Riptortus pedestris.</title>
        <authorList>
            <person name="Takeshita K."/>
            <person name="Tamaki H."/>
            <person name="Ohbayashi T."/>
            <person name="Meng X.-Y."/>
            <person name="Sone T."/>
            <person name="Mitani Y."/>
            <person name="Peeters C."/>
            <person name="Kikuchi Y."/>
            <person name="Vandamme P."/>
        </authorList>
    </citation>
    <scope>NUCLEOTIDE SEQUENCE [LARGE SCALE GENOMIC DNA]</scope>
    <source>
        <strain evidence="4">RPE64</strain>
    </source>
</reference>
<dbReference type="PATRIC" id="fig|758793.3.peg.1035"/>
<dbReference type="Gene3D" id="2.60.40.2480">
    <property type="entry name" value="Periplasmic metal-binding protein Tp34-type"/>
    <property type="match status" value="1"/>
</dbReference>